<organism evidence="1 2">
    <name type="scientific">Cystobacter ferrugineus</name>
    <dbReference type="NCBI Taxonomy" id="83449"/>
    <lineage>
        <taxon>Bacteria</taxon>
        <taxon>Pseudomonadati</taxon>
        <taxon>Myxococcota</taxon>
        <taxon>Myxococcia</taxon>
        <taxon>Myxococcales</taxon>
        <taxon>Cystobacterineae</taxon>
        <taxon>Archangiaceae</taxon>
        <taxon>Cystobacter</taxon>
    </lineage>
</organism>
<dbReference type="Proteomes" id="UP000182229">
    <property type="component" value="Unassembled WGS sequence"/>
</dbReference>
<dbReference type="AlphaFoldDB" id="A0A1L9B9I5"/>
<sequence length="105" mass="11117">MGQLIPALRFQANKSYTFRSHAQGGGDNTGVVPYQIGYAAIDNTPSSFVALVTARIAVGADWVLTFVAPASGVPLGKQVMVRFGQGSDGGVGDIWFDNLELRTMP</sequence>
<comment type="caution">
    <text evidence="1">The sequence shown here is derived from an EMBL/GenBank/DDBJ whole genome shotgun (WGS) entry which is preliminary data.</text>
</comment>
<dbReference type="RefSeq" id="WP_071900337.1">
    <property type="nucleotide sequence ID" value="NZ_MPIN01000005.1"/>
</dbReference>
<evidence type="ECO:0008006" key="3">
    <source>
        <dbReference type="Google" id="ProtNLM"/>
    </source>
</evidence>
<reference evidence="2" key="1">
    <citation type="submission" date="2016-11" db="EMBL/GenBank/DDBJ databases">
        <authorList>
            <person name="Shukria A."/>
            <person name="Stevens D.C."/>
        </authorList>
    </citation>
    <scope>NUCLEOTIDE SEQUENCE [LARGE SCALE GENOMIC DNA]</scope>
    <source>
        <strain evidence="2">Cbfe23</strain>
    </source>
</reference>
<reference evidence="1 2" key="2">
    <citation type="submission" date="2016-12" db="EMBL/GenBank/DDBJ databases">
        <title>Draft Genome Sequence of Cystobacter ferrugineus Strain Cbfe23.</title>
        <authorList>
            <person name="Akbar S."/>
            <person name="Dowd S.E."/>
            <person name="Stevens D.C."/>
        </authorList>
    </citation>
    <scope>NUCLEOTIDE SEQUENCE [LARGE SCALE GENOMIC DNA]</scope>
    <source>
        <strain evidence="1 2">Cbfe23</strain>
    </source>
</reference>
<dbReference type="EMBL" id="MPIN01000005">
    <property type="protein sequence ID" value="OJH38901.1"/>
    <property type="molecule type" value="Genomic_DNA"/>
</dbReference>
<evidence type="ECO:0000313" key="1">
    <source>
        <dbReference type="EMBL" id="OJH38901.1"/>
    </source>
</evidence>
<gene>
    <name evidence="1" type="ORF">BON30_22055</name>
</gene>
<accession>A0A1L9B9I5</accession>
<protein>
    <recommendedName>
        <fullName evidence="3">CBM-cenC domain-containing protein</fullName>
    </recommendedName>
</protein>
<dbReference type="OrthoDB" id="5526003at2"/>
<proteinExistence type="predicted"/>
<keyword evidence="2" id="KW-1185">Reference proteome</keyword>
<evidence type="ECO:0000313" key="2">
    <source>
        <dbReference type="Proteomes" id="UP000182229"/>
    </source>
</evidence>
<name>A0A1L9B9I5_9BACT</name>